<name>A0A9P6AYK9_9AGAM</name>
<comment type="caution">
    <text evidence="2">The sequence shown here is derived from an EMBL/GenBank/DDBJ whole genome shotgun (WGS) entry which is preliminary data.</text>
</comment>
<accession>A0A9P6AYK9</accession>
<organism evidence="2 3">
    <name type="scientific">Hydnum rufescens UP504</name>
    <dbReference type="NCBI Taxonomy" id="1448309"/>
    <lineage>
        <taxon>Eukaryota</taxon>
        <taxon>Fungi</taxon>
        <taxon>Dikarya</taxon>
        <taxon>Basidiomycota</taxon>
        <taxon>Agaricomycotina</taxon>
        <taxon>Agaricomycetes</taxon>
        <taxon>Cantharellales</taxon>
        <taxon>Hydnaceae</taxon>
        <taxon>Hydnum</taxon>
    </lineage>
</organism>
<reference evidence="2" key="1">
    <citation type="journal article" date="2020" name="Nat. Commun.">
        <title>Large-scale genome sequencing of mycorrhizal fungi provides insights into the early evolution of symbiotic traits.</title>
        <authorList>
            <person name="Miyauchi S."/>
            <person name="Kiss E."/>
            <person name="Kuo A."/>
            <person name="Drula E."/>
            <person name="Kohler A."/>
            <person name="Sanchez-Garcia M."/>
            <person name="Morin E."/>
            <person name="Andreopoulos B."/>
            <person name="Barry K.W."/>
            <person name="Bonito G."/>
            <person name="Buee M."/>
            <person name="Carver A."/>
            <person name="Chen C."/>
            <person name="Cichocki N."/>
            <person name="Clum A."/>
            <person name="Culley D."/>
            <person name="Crous P.W."/>
            <person name="Fauchery L."/>
            <person name="Girlanda M."/>
            <person name="Hayes R.D."/>
            <person name="Keri Z."/>
            <person name="LaButti K."/>
            <person name="Lipzen A."/>
            <person name="Lombard V."/>
            <person name="Magnuson J."/>
            <person name="Maillard F."/>
            <person name="Murat C."/>
            <person name="Nolan M."/>
            <person name="Ohm R.A."/>
            <person name="Pangilinan J."/>
            <person name="Pereira M.F."/>
            <person name="Perotto S."/>
            <person name="Peter M."/>
            <person name="Pfister S."/>
            <person name="Riley R."/>
            <person name="Sitrit Y."/>
            <person name="Stielow J.B."/>
            <person name="Szollosi G."/>
            <person name="Zifcakova L."/>
            <person name="Stursova M."/>
            <person name="Spatafora J.W."/>
            <person name="Tedersoo L."/>
            <person name="Vaario L.M."/>
            <person name="Yamada A."/>
            <person name="Yan M."/>
            <person name="Wang P."/>
            <person name="Xu J."/>
            <person name="Bruns T."/>
            <person name="Baldrian P."/>
            <person name="Vilgalys R."/>
            <person name="Dunand C."/>
            <person name="Henrissat B."/>
            <person name="Grigoriev I.V."/>
            <person name="Hibbett D."/>
            <person name="Nagy L.G."/>
            <person name="Martin F.M."/>
        </authorList>
    </citation>
    <scope>NUCLEOTIDE SEQUENCE</scope>
    <source>
        <strain evidence="2">UP504</strain>
    </source>
</reference>
<dbReference type="InterPro" id="IPR001190">
    <property type="entry name" value="SRCR"/>
</dbReference>
<dbReference type="EMBL" id="MU128961">
    <property type="protein sequence ID" value="KAF9514384.1"/>
    <property type="molecule type" value="Genomic_DNA"/>
</dbReference>
<dbReference type="GO" id="GO:0016020">
    <property type="term" value="C:membrane"/>
    <property type="evidence" value="ECO:0007669"/>
    <property type="project" value="InterPro"/>
</dbReference>
<feature type="domain" description="SRCR" evidence="1">
    <location>
        <begin position="395"/>
        <end position="500"/>
    </location>
</feature>
<dbReference type="AlphaFoldDB" id="A0A9P6AYK9"/>
<sequence>MHRYDFDPFYDVARAWSSPLTWAFFNKLCTRHMYTRNSPHIPYLPQHRFPFQEVVQRGSYVLDFFLGHSWLITMRKALINAFNVYHLWLKAFQFFHLELDQIPVMEHGTHSDIAKALIESGQDGSLLGDMEQSFAKIMAYREIVRIEDTLAEVRAITQLLMHRTLNHIALVAGLELPCFGVNHNLNWSDMVSPFMVSGSWSPEKSILLIPTQGIYLLSPRLSPMGWPNACPDEAHVKHPSLWMIRPIQQKEDYVHQWDVYTAVFESDLRDVDSTMAGALLTRSITLDLRGEEGYSSEEPSDDDFAKKRQCQSIKDRHLEEAQRDPRWAAVTTDFPVAFLGIPGPQERILSIVWEAQKKRRIYHSGLEHYVLERWSSAPPGPPGYPKHAKKRHHSVNADQGPIDRPNSAWHEAKYGPSRGWSWSCSPVWGEEYLESERNCAERNCAERNCAERNCAERNCAERNCAECNCAERNCAERNCAERNCAERNCAEHNCAERNCTESNETAEASPVNLDPPVFVGDWFCIEFSGITGDVNIREVFERLSEDHLFGVHVRKNKGGKGLARLKRSGRTRSPLLPFDGCWIQTMFEMCYAHQQSADDLTLMLENAPACREIGDLRMLHLFPPPLEGDSGIWTFIRYHFLDLHHFPPLVADEVEYPQRMLDRVEFTTAWFLATLDQEYDVIWHRLKMIDECSHGLVQQNLLAFWVPLYITHGLYDVLVHELGRMAKTAVAAGNQAISYSQPSCPCCMEAFGFLNSQVWFIEWDSSSPHPTLFLKAGTPMFSGPR</sequence>
<dbReference type="Proteomes" id="UP000886523">
    <property type="component" value="Unassembled WGS sequence"/>
</dbReference>
<evidence type="ECO:0000313" key="3">
    <source>
        <dbReference type="Proteomes" id="UP000886523"/>
    </source>
</evidence>
<protein>
    <recommendedName>
        <fullName evidence="1">SRCR domain-containing protein</fullName>
    </recommendedName>
</protein>
<proteinExistence type="predicted"/>
<keyword evidence="3" id="KW-1185">Reference proteome</keyword>
<evidence type="ECO:0000313" key="2">
    <source>
        <dbReference type="EMBL" id="KAF9514384.1"/>
    </source>
</evidence>
<dbReference type="PROSITE" id="PS50287">
    <property type="entry name" value="SRCR_2"/>
    <property type="match status" value="1"/>
</dbReference>
<gene>
    <name evidence="2" type="ORF">BS47DRAFT_1361764</name>
</gene>
<evidence type="ECO:0000259" key="1">
    <source>
        <dbReference type="PROSITE" id="PS50287"/>
    </source>
</evidence>